<organism evidence="1 2">
    <name type="scientific">Fusibacter paucivorans</name>
    <dbReference type="NCBI Taxonomy" id="76009"/>
    <lineage>
        <taxon>Bacteria</taxon>
        <taxon>Bacillati</taxon>
        <taxon>Bacillota</taxon>
        <taxon>Clostridia</taxon>
        <taxon>Eubacteriales</taxon>
        <taxon>Eubacteriales Family XII. Incertae Sedis</taxon>
        <taxon>Fusibacter</taxon>
    </lineage>
</organism>
<keyword evidence="2" id="KW-1185">Reference proteome</keyword>
<protein>
    <submittedName>
        <fullName evidence="1">Uncharacterized protein</fullName>
    </submittedName>
</protein>
<dbReference type="Proteomes" id="UP000746471">
    <property type="component" value="Unassembled WGS sequence"/>
</dbReference>
<comment type="caution">
    <text evidence="1">The sequence shown here is derived from an EMBL/GenBank/DDBJ whole genome shotgun (WGS) entry which is preliminary data.</text>
</comment>
<reference evidence="1 2" key="1">
    <citation type="submission" date="2021-05" db="EMBL/GenBank/DDBJ databases">
        <title>Fusibacter ferrireducens sp. nov., an anaerobic, sulfur- and Fe-reducing bacterium isolated from the mangrove sediment.</title>
        <authorList>
            <person name="Qiu D."/>
        </authorList>
    </citation>
    <scope>NUCLEOTIDE SEQUENCE [LARGE SCALE GENOMIC DNA]</scope>
    <source>
        <strain evidence="1 2">DSM 12116</strain>
    </source>
</reference>
<sequence length="66" mass="7730">MFIIDEVLEKICRCAQRIKKSSDRRGTEDTFKMVTNEKTGYCLHKMRQSPVQIHIFLKSSCTSYAQ</sequence>
<accession>A0ABS5PQ88</accession>
<evidence type="ECO:0000313" key="1">
    <source>
        <dbReference type="EMBL" id="MBS7526756.1"/>
    </source>
</evidence>
<gene>
    <name evidence="1" type="ORF">KHM83_08710</name>
</gene>
<dbReference type="EMBL" id="JAHBCL010000013">
    <property type="protein sequence ID" value="MBS7526756.1"/>
    <property type="molecule type" value="Genomic_DNA"/>
</dbReference>
<name>A0ABS5PQ88_9FIRM</name>
<evidence type="ECO:0000313" key="2">
    <source>
        <dbReference type="Proteomes" id="UP000746471"/>
    </source>
</evidence>
<proteinExistence type="predicted"/>